<dbReference type="SUPFAM" id="SSF52402">
    <property type="entry name" value="Adenine nucleotide alpha hydrolases-like"/>
    <property type="match status" value="2"/>
</dbReference>
<accession>V4RH40</accession>
<feature type="domain" description="UspA" evidence="2">
    <location>
        <begin position="3"/>
        <end position="156"/>
    </location>
</feature>
<dbReference type="STRING" id="631454.N177_1731"/>
<protein>
    <submittedName>
        <fullName evidence="3">UspA-related nucleotide-binding protein</fullName>
    </submittedName>
</protein>
<name>V4RH40_9HYPH</name>
<feature type="domain" description="UspA" evidence="2">
    <location>
        <begin position="208"/>
        <end position="284"/>
    </location>
</feature>
<evidence type="ECO:0000313" key="3">
    <source>
        <dbReference type="EMBL" id="ESR25436.1"/>
    </source>
</evidence>
<comment type="similarity">
    <text evidence="1">Belongs to the universal stress protein A family.</text>
</comment>
<dbReference type="InterPro" id="IPR006016">
    <property type="entry name" value="UspA"/>
</dbReference>
<proteinExistence type="inferred from homology"/>
<dbReference type="Gene3D" id="3.40.50.12370">
    <property type="match status" value="1"/>
</dbReference>
<dbReference type="OrthoDB" id="9804721at2"/>
<reference evidence="3 4" key="1">
    <citation type="journal article" date="2014" name="Genome Announc.">
        <title>Draft Genome Sequence of Lutibaculum baratangense Strain AMV1T, Isolated from a Mud Volcano in Andamans, India.</title>
        <authorList>
            <person name="Singh A."/>
            <person name="Sreenivas A."/>
            <person name="Sathyanarayana Reddy G."/>
            <person name="Pinnaka A.K."/>
            <person name="Shivaji S."/>
        </authorList>
    </citation>
    <scope>NUCLEOTIDE SEQUENCE [LARGE SCALE GENOMIC DNA]</scope>
    <source>
        <strain evidence="3 4">AMV1</strain>
    </source>
</reference>
<dbReference type="CDD" id="cd00293">
    <property type="entry name" value="USP-like"/>
    <property type="match status" value="2"/>
</dbReference>
<organism evidence="3 4">
    <name type="scientific">Lutibaculum baratangense AMV1</name>
    <dbReference type="NCBI Taxonomy" id="631454"/>
    <lineage>
        <taxon>Bacteria</taxon>
        <taxon>Pseudomonadati</taxon>
        <taxon>Pseudomonadota</taxon>
        <taxon>Alphaproteobacteria</taxon>
        <taxon>Hyphomicrobiales</taxon>
        <taxon>Tepidamorphaceae</taxon>
        <taxon>Lutibaculum</taxon>
    </lineage>
</organism>
<dbReference type="PATRIC" id="fig|631454.5.peg.1710"/>
<dbReference type="PANTHER" id="PTHR46268:SF6">
    <property type="entry name" value="UNIVERSAL STRESS PROTEIN UP12"/>
    <property type="match status" value="1"/>
</dbReference>
<gene>
    <name evidence="3" type="ORF">N177_1731</name>
</gene>
<dbReference type="AlphaFoldDB" id="V4RH40"/>
<dbReference type="RefSeq" id="WP_023431872.1">
    <property type="nucleotide sequence ID" value="NZ_AWXZ01000020.1"/>
</dbReference>
<comment type="caution">
    <text evidence="3">The sequence shown here is derived from an EMBL/GenBank/DDBJ whole genome shotgun (WGS) entry which is preliminary data.</text>
</comment>
<dbReference type="eggNOG" id="COG0589">
    <property type="taxonomic scope" value="Bacteria"/>
</dbReference>
<evidence type="ECO:0000256" key="1">
    <source>
        <dbReference type="ARBA" id="ARBA00008791"/>
    </source>
</evidence>
<sequence>MAKLIALVDGSIYSKSVCDHAAWIAQRTGAEIELLHVLGRRETDSTPQNLSGNLTLGARTALLEELATLDEQRARLAQQRGRAILDDAKAAIKAQGLRDVATKLRIGDIVETVAELEAGADMVIVGKRGEAADFAKGHLGSNLERIVRSSKKPVFVASRAFAPVERFLIAYDGGVSSMKALDHVARSLLFQGLKCRLLTVGNETAENTKRLDDARRVLEGAGYAVDADIVPGQADAVIAQAVENERIGLLVMGAYGHSRIRSLVIGSTTTEMVRSCRIPVMLFR</sequence>
<evidence type="ECO:0000313" key="4">
    <source>
        <dbReference type="Proteomes" id="UP000017819"/>
    </source>
</evidence>
<dbReference type="InterPro" id="IPR006015">
    <property type="entry name" value="Universal_stress_UspA"/>
</dbReference>
<dbReference type="Proteomes" id="UP000017819">
    <property type="component" value="Unassembled WGS sequence"/>
</dbReference>
<dbReference type="Pfam" id="PF00582">
    <property type="entry name" value="Usp"/>
    <property type="match status" value="2"/>
</dbReference>
<dbReference type="PRINTS" id="PR01438">
    <property type="entry name" value="UNVRSLSTRESS"/>
</dbReference>
<evidence type="ECO:0000259" key="2">
    <source>
        <dbReference type="Pfam" id="PF00582"/>
    </source>
</evidence>
<dbReference type="PANTHER" id="PTHR46268">
    <property type="entry name" value="STRESS RESPONSE PROTEIN NHAX"/>
    <property type="match status" value="1"/>
</dbReference>
<dbReference type="EMBL" id="AWXZ01000020">
    <property type="protein sequence ID" value="ESR25436.1"/>
    <property type="molecule type" value="Genomic_DNA"/>
</dbReference>
<keyword evidence="4" id="KW-1185">Reference proteome</keyword>